<evidence type="ECO:0000256" key="2">
    <source>
        <dbReference type="ARBA" id="ARBA00022801"/>
    </source>
</evidence>
<sequence length="352" mass="38729">MPLYELAKSSIGRCFAAVYVLIAGLVLSVALPSMALALEQVGDFGENPGELLMYLHRPAEERDNMPLVVALHGCQQTAEGFDEATGLRALAEQIPFLLLLPEQSEKNMSRRCFRWYDTDDNRPRQGESASILAMIDNLIEKEGVDPSRVYVLGLSAGGAMSAVLLSNYPSRFAGGAIFAGLPFDCNQSAGAFDFSWYWLHYIPYALDGADASYACGVAGFGYTNREAEQWAEFITQNAESMPEQWPLISLWQGTADETVDPDNLMELTEQWTAVQNIDTVVDVQQVFGNATREVYHDETGNPRVEAWSLQDFGHAVPIDTDGDPEDCGAAADYIVNADLCAVRRVAEFWGLL</sequence>
<evidence type="ECO:0008006" key="5">
    <source>
        <dbReference type="Google" id="ProtNLM"/>
    </source>
</evidence>
<dbReference type="PANTHER" id="PTHR43037">
    <property type="entry name" value="UNNAMED PRODUCT-RELATED"/>
    <property type="match status" value="1"/>
</dbReference>
<dbReference type="AlphaFoldDB" id="A0A2Z2NHW2"/>
<gene>
    <name evidence="3" type="ORF">IMCC3135_02600</name>
</gene>
<name>A0A2Z2NHW2_9GAMM</name>
<dbReference type="NCBIfam" id="TIGR01840">
    <property type="entry name" value="esterase_phb"/>
    <property type="match status" value="1"/>
</dbReference>
<proteinExistence type="predicted"/>
<dbReference type="Pfam" id="PF10503">
    <property type="entry name" value="Esterase_PHB"/>
    <property type="match status" value="1"/>
</dbReference>
<dbReference type="InterPro" id="IPR029058">
    <property type="entry name" value="AB_hydrolase_fold"/>
</dbReference>
<keyword evidence="2" id="KW-0378">Hydrolase</keyword>
<dbReference type="Gene3D" id="3.40.50.1820">
    <property type="entry name" value="alpha/beta hydrolase"/>
    <property type="match status" value="1"/>
</dbReference>
<keyword evidence="4" id="KW-1185">Reference proteome</keyword>
<dbReference type="PANTHER" id="PTHR43037:SF1">
    <property type="entry name" value="BLL1128 PROTEIN"/>
    <property type="match status" value="1"/>
</dbReference>
<evidence type="ECO:0000256" key="1">
    <source>
        <dbReference type="ARBA" id="ARBA00022729"/>
    </source>
</evidence>
<dbReference type="RefSeq" id="WP_169727397.1">
    <property type="nucleotide sequence ID" value="NZ_CP018632.1"/>
</dbReference>
<dbReference type="SUPFAM" id="SSF53474">
    <property type="entry name" value="alpha/beta-Hydrolases"/>
    <property type="match status" value="2"/>
</dbReference>
<dbReference type="Proteomes" id="UP000250079">
    <property type="component" value="Chromosome"/>
</dbReference>
<dbReference type="InterPro" id="IPR010126">
    <property type="entry name" value="Esterase_phb"/>
</dbReference>
<dbReference type="GO" id="GO:0005576">
    <property type="term" value="C:extracellular region"/>
    <property type="evidence" value="ECO:0007669"/>
    <property type="project" value="InterPro"/>
</dbReference>
<dbReference type="GO" id="GO:0016787">
    <property type="term" value="F:hydrolase activity"/>
    <property type="evidence" value="ECO:0007669"/>
    <property type="project" value="UniProtKB-KW"/>
</dbReference>
<keyword evidence="1" id="KW-0732">Signal</keyword>
<dbReference type="InterPro" id="IPR050955">
    <property type="entry name" value="Plant_Biomass_Hydrol_Est"/>
</dbReference>
<dbReference type="KEGG" id="gai:IMCC3135_02600"/>
<evidence type="ECO:0000313" key="3">
    <source>
        <dbReference type="EMBL" id="ASJ70633.1"/>
    </source>
</evidence>
<accession>A0A2Z2NHW2</accession>
<organism evidence="3 4">
    <name type="scientific">Granulosicoccus antarcticus IMCC3135</name>
    <dbReference type="NCBI Taxonomy" id="1192854"/>
    <lineage>
        <taxon>Bacteria</taxon>
        <taxon>Pseudomonadati</taxon>
        <taxon>Pseudomonadota</taxon>
        <taxon>Gammaproteobacteria</taxon>
        <taxon>Chromatiales</taxon>
        <taxon>Granulosicoccaceae</taxon>
        <taxon>Granulosicoccus</taxon>
    </lineage>
</organism>
<evidence type="ECO:0000313" key="4">
    <source>
        <dbReference type="Proteomes" id="UP000250079"/>
    </source>
</evidence>
<dbReference type="EMBL" id="CP018632">
    <property type="protein sequence ID" value="ASJ70633.1"/>
    <property type="molecule type" value="Genomic_DNA"/>
</dbReference>
<protein>
    <recommendedName>
        <fullName evidence="5">Esterase PHB depolymerase</fullName>
    </recommendedName>
</protein>
<reference evidence="3 4" key="1">
    <citation type="submission" date="2016-12" db="EMBL/GenBank/DDBJ databases">
        <authorList>
            <person name="Song W.-J."/>
            <person name="Kurnit D.M."/>
        </authorList>
    </citation>
    <scope>NUCLEOTIDE SEQUENCE [LARGE SCALE GENOMIC DNA]</scope>
    <source>
        <strain evidence="3 4">IMCC3135</strain>
    </source>
</reference>